<evidence type="ECO:0000313" key="7">
    <source>
        <dbReference type="Proteomes" id="UP000237655"/>
    </source>
</evidence>
<dbReference type="KEGG" id="thas:C6Y53_14610"/>
<dbReference type="RefSeq" id="WP_106473116.1">
    <property type="nucleotide sequence ID" value="NZ_CP027665.1"/>
</dbReference>
<dbReference type="GO" id="GO:0005829">
    <property type="term" value="C:cytosol"/>
    <property type="evidence" value="ECO:0007669"/>
    <property type="project" value="TreeGrafter"/>
</dbReference>
<keyword evidence="3" id="KW-0238">DNA-binding</keyword>
<dbReference type="EMBL" id="CP027665">
    <property type="protein sequence ID" value="AVO38806.1"/>
    <property type="molecule type" value="Genomic_DNA"/>
</dbReference>
<dbReference type="Pfam" id="PF03466">
    <property type="entry name" value="LysR_substrate"/>
    <property type="match status" value="1"/>
</dbReference>
<reference evidence="7" key="1">
    <citation type="submission" date="2018-03" db="EMBL/GenBank/DDBJ databases">
        <title>Genomic analysis of the strain SH-1 isolated from shrimp intestine.</title>
        <authorList>
            <person name="Kim Y.-S."/>
            <person name="Kim S.-E."/>
            <person name="Kim K.-H."/>
        </authorList>
    </citation>
    <scope>NUCLEOTIDE SEQUENCE [LARGE SCALE GENOMIC DNA]</scope>
    <source>
        <strain evidence="7">SH-1</strain>
    </source>
</reference>
<dbReference type="PANTHER" id="PTHR30419">
    <property type="entry name" value="HTH-TYPE TRANSCRIPTIONAL REGULATOR YBHD"/>
    <property type="match status" value="1"/>
</dbReference>
<feature type="domain" description="HTH lysR-type" evidence="5">
    <location>
        <begin position="3"/>
        <end position="61"/>
    </location>
</feature>
<keyword evidence="2" id="KW-0805">Transcription regulation</keyword>
<dbReference type="Gene3D" id="1.10.10.10">
    <property type="entry name" value="Winged helix-like DNA-binding domain superfamily/Winged helix DNA-binding domain"/>
    <property type="match status" value="1"/>
</dbReference>
<dbReference type="InterPro" id="IPR036390">
    <property type="entry name" value="WH_DNA-bd_sf"/>
</dbReference>
<evidence type="ECO:0000313" key="6">
    <source>
        <dbReference type="EMBL" id="AVO38806.1"/>
    </source>
</evidence>
<dbReference type="GO" id="GO:0003700">
    <property type="term" value="F:DNA-binding transcription factor activity"/>
    <property type="evidence" value="ECO:0007669"/>
    <property type="project" value="InterPro"/>
</dbReference>
<evidence type="ECO:0000256" key="1">
    <source>
        <dbReference type="ARBA" id="ARBA00009437"/>
    </source>
</evidence>
<comment type="similarity">
    <text evidence="1">Belongs to the LysR transcriptional regulatory family.</text>
</comment>
<dbReference type="SUPFAM" id="SSF46785">
    <property type="entry name" value="Winged helix' DNA-binding domain"/>
    <property type="match status" value="1"/>
</dbReference>
<dbReference type="PROSITE" id="PS50931">
    <property type="entry name" value="HTH_LYSR"/>
    <property type="match status" value="1"/>
</dbReference>
<dbReference type="InterPro" id="IPR000847">
    <property type="entry name" value="LysR_HTH_N"/>
</dbReference>
<dbReference type="Proteomes" id="UP000237655">
    <property type="component" value="Chromosome"/>
</dbReference>
<proteinExistence type="inferred from homology"/>
<keyword evidence="4" id="KW-0804">Transcription</keyword>
<evidence type="ECO:0000256" key="3">
    <source>
        <dbReference type="ARBA" id="ARBA00023125"/>
    </source>
</evidence>
<dbReference type="PRINTS" id="PR00039">
    <property type="entry name" value="HTHLYSR"/>
</dbReference>
<dbReference type="InterPro" id="IPR005119">
    <property type="entry name" value="LysR_subst-bd"/>
</dbReference>
<dbReference type="AlphaFoldDB" id="A0A2S0MSG2"/>
<accession>A0A2S0MSG2</accession>
<protein>
    <submittedName>
        <fullName evidence="6">LysR family transcriptional regulator</fullName>
    </submittedName>
</protein>
<dbReference type="InterPro" id="IPR050950">
    <property type="entry name" value="HTH-type_LysR_regulators"/>
</dbReference>
<dbReference type="Pfam" id="PF00126">
    <property type="entry name" value="HTH_1"/>
    <property type="match status" value="1"/>
</dbReference>
<name>A0A2S0MSG2_9RHOB</name>
<dbReference type="SUPFAM" id="SSF53850">
    <property type="entry name" value="Periplasmic binding protein-like II"/>
    <property type="match status" value="1"/>
</dbReference>
<dbReference type="GO" id="GO:0003677">
    <property type="term" value="F:DNA binding"/>
    <property type="evidence" value="ECO:0007669"/>
    <property type="project" value="UniProtKB-KW"/>
</dbReference>
<dbReference type="Gene3D" id="3.40.190.10">
    <property type="entry name" value="Periplasmic binding protein-like II"/>
    <property type="match status" value="2"/>
</dbReference>
<dbReference type="InterPro" id="IPR036388">
    <property type="entry name" value="WH-like_DNA-bd_sf"/>
</dbReference>
<evidence type="ECO:0000259" key="5">
    <source>
        <dbReference type="PROSITE" id="PS50931"/>
    </source>
</evidence>
<keyword evidence="7" id="KW-1185">Reference proteome</keyword>
<organism evidence="6 7">
    <name type="scientific">Pukyongiella litopenaei</name>
    <dbReference type="NCBI Taxonomy" id="2605946"/>
    <lineage>
        <taxon>Bacteria</taxon>
        <taxon>Pseudomonadati</taxon>
        <taxon>Pseudomonadota</taxon>
        <taxon>Alphaproteobacteria</taxon>
        <taxon>Rhodobacterales</taxon>
        <taxon>Paracoccaceae</taxon>
        <taxon>Pukyongiella</taxon>
    </lineage>
</organism>
<gene>
    <name evidence="6" type="ORF">C6Y53_14610</name>
</gene>
<evidence type="ECO:0000256" key="2">
    <source>
        <dbReference type="ARBA" id="ARBA00023015"/>
    </source>
</evidence>
<sequence length="308" mass="33191">MKFTLKQLRYFDAARRGGSIARAAEDMNISQSSITAAIDLIEQTVGCDLFRRIPAKGIVPTQAGELVGERIAGFLEQARLFESDLMSLAGEPAGTLRMACYAPTAPYVLPPLLKRIAESYPDIRIELLEGDMHSIDDLIQSGVVDVALTYHVRLAANQKFQPLFKARPWALLPDNSPLARQKSVTIRDLAPLPMIALDLPGTQGYFHGLFTVHGLTPNIVHSTKSSSVLRGLVAARFGYSILNICGPIDRSGGSGFVAMPIAGDVDAPEFGVVFAAALQTSAVVQAVIDISTGLWNDGELNHLLLLPD</sequence>
<evidence type="ECO:0000256" key="4">
    <source>
        <dbReference type="ARBA" id="ARBA00023163"/>
    </source>
</evidence>